<evidence type="ECO:0000256" key="1">
    <source>
        <dbReference type="ARBA" id="ARBA00006336"/>
    </source>
</evidence>
<dbReference type="Gene3D" id="3.40.50.850">
    <property type="entry name" value="Isochorismatase-like"/>
    <property type="match status" value="1"/>
</dbReference>
<dbReference type="PANTHER" id="PTHR11080">
    <property type="entry name" value="PYRAZINAMIDASE/NICOTINAMIDASE"/>
    <property type="match status" value="1"/>
</dbReference>
<proteinExistence type="inferred from homology"/>
<dbReference type="RefSeq" id="WP_143856350.1">
    <property type="nucleotide sequence ID" value="NZ_CP041730.1"/>
</dbReference>
<dbReference type="OrthoDB" id="3174612at2"/>
<dbReference type="KEGG" id="cari:FNU76_03115"/>
<evidence type="ECO:0008006" key="5">
    <source>
        <dbReference type="Google" id="ProtNLM"/>
    </source>
</evidence>
<gene>
    <name evidence="3" type="ORF">FNU76_03115</name>
</gene>
<dbReference type="PANTHER" id="PTHR11080:SF2">
    <property type="entry name" value="LD05707P"/>
    <property type="match status" value="1"/>
</dbReference>
<dbReference type="Proteomes" id="UP000317550">
    <property type="component" value="Chromosome"/>
</dbReference>
<evidence type="ECO:0000256" key="2">
    <source>
        <dbReference type="ARBA" id="ARBA00022801"/>
    </source>
</evidence>
<dbReference type="InterPro" id="IPR052347">
    <property type="entry name" value="Isochorismatase_Nicotinamidase"/>
</dbReference>
<reference evidence="4" key="1">
    <citation type="submission" date="2019-07" db="EMBL/GenBank/DDBJ databases">
        <title>Chitinimonas sp. nov., isolated from Ny-Alesund, arctica soil.</title>
        <authorList>
            <person name="Xu Q."/>
            <person name="Peng F."/>
        </authorList>
    </citation>
    <scope>NUCLEOTIDE SEQUENCE [LARGE SCALE GENOMIC DNA]</scope>
    <source>
        <strain evidence="4">R3-44</strain>
    </source>
</reference>
<evidence type="ECO:0000313" key="3">
    <source>
        <dbReference type="EMBL" id="QDQ25425.1"/>
    </source>
</evidence>
<keyword evidence="4" id="KW-1185">Reference proteome</keyword>
<dbReference type="SUPFAM" id="SSF52499">
    <property type="entry name" value="Isochorismatase-like hydrolases"/>
    <property type="match status" value="1"/>
</dbReference>
<name>A0A516SBA7_9NEIS</name>
<dbReference type="InterPro" id="IPR036380">
    <property type="entry name" value="Isochorismatase-like_sf"/>
</dbReference>
<sequence length="269" mass="28392">MHTSGNTQLLIIDPQNDFCDIAGAALPVPGAHADMQRLAGLIARLGPALAGIHVSLDSHHPLDIAHPGWWCDAAGKAPTPFSVIGVAEVRGGIWRARDPARQAASLAYVEALAGRGRYQLIIWPEHCLIGSWGHNVQDDLQRSLHDWSLARLRNVNYVGKGSNPGTEHYSAIAAEVPDPADAATLPNLDLLERLAAADTILVGGEALSHCVAGTVRDIADQLGADQVGKLMLLADCCSPVAGFEAQAAAFVGELQARGMRLGLSTDYQA</sequence>
<dbReference type="GO" id="GO:0016787">
    <property type="term" value="F:hydrolase activity"/>
    <property type="evidence" value="ECO:0007669"/>
    <property type="project" value="UniProtKB-KW"/>
</dbReference>
<evidence type="ECO:0000313" key="4">
    <source>
        <dbReference type="Proteomes" id="UP000317550"/>
    </source>
</evidence>
<protein>
    <recommendedName>
        <fullName evidence="5">Isochorismatase family protein</fullName>
    </recommendedName>
</protein>
<accession>A0A516SBA7</accession>
<dbReference type="EMBL" id="CP041730">
    <property type="protein sequence ID" value="QDQ25425.1"/>
    <property type="molecule type" value="Genomic_DNA"/>
</dbReference>
<comment type="similarity">
    <text evidence="1">Belongs to the isochorismatase family.</text>
</comment>
<dbReference type="AlphaFoldDB" id="A0A516SBA7"/>
<keyword evidence="2" id="KW-0378">Hydrolase</keyword>
<organism evidence="3 4">
    <name type="scientific">Chitinimonas arctica</name>
    <dbReference type="NCBI Taxonomy" id="2594795"/>
    <lineage>
        <taxon>Bacteria</taxon>
        <taxon>Pseudomonadati</taxon>
        <taxon>Pseudomonadota</taxon>
        <taxon>Betaproteobacteria</taxon>
        <taxon>Neisseriales</taxon>
        <taxon>Chitinibacteraceae</taxon>
        <taxon>Chitinimonas</taxon>
    </lineage>
</organism>